<dbReference type="Pfam" id="PF12874">
    <property type="entry name" value="zf-met"/>
    <property type="match status" value="1"/>
</dbReference>
<dbReference type="SUPFAM" id="SSF57667">
    <property type="entry name" value="beta-beta-alpha zinc fingers"/>
    <property type="match status" value="2"/>
</dbReference>
<dbReference type="Proteomes" id="UP000664521">
    <property type="component" value="Unassembled WGS sequence"/>
</dbReference>
<feature type="compositionally biased region" description="Basic and acidic residues" evidence="1">
    <location>
        <begin position="435"/>
        <end position="453"/>
    </location>
</feature>
<dbReference type="Gene3D" id="3.30.160.60">
    <property type="entry name" value="Classic Zinc Finger"/>
    <property type="match status" value="1"/>
</dbReference>
<evidence type="ECO:0000313" key="4">
    <source>
        <dbReference type="Proteomes" id="UP000664521"/>
    </source>
</evidence>
<dbReference type="PANTHER" id="PTHR13182">
    <property type="entry name" value="ZINC FINGER PROTEIN 622"/>
    <property type="match status" value="1"/>
</dbReference>
<protein>
    <recommendedName>
        <fullName evidence="2">C2H2-type domain-containing protein</fullName>
    </recommendedName>
</protein>
<dbReference type="GO" id="GO:0030687">
    <property type="term" value="C:preribosome, large subunit precursor"/>
    <property type="evidence" value="ECO:0007669"/>
    <property type="project" value="TreeGrafter"/>
</dbReference>
<dbReference type="EMBL" id="CAJPDS010000005">
    <property type="protein sequence ID" value="CAF9907517.1"/>
    <property type="molecule type" value="Genomic_DNA"/>
</dbReference>
<feature type="compositionally biased region" description="Acidic residues" evidence="1">
    <location>
        <begin position="338"/>
        <end position="347"/>
    </location>
</feature>
<dbReference type="GO" id="GO:0042273">
    <property type="term" value="P:ribosomal large subunit biogenesis"/>
    <property type="evidence" value="ECO:0007669"/>
    <property type="project" value="TreeGrafter"/>
</dbReference>
<dbReference type="PANTHER" id="PTHR13182:SF8">
    <property type="entry name" value="CYTOPLASMIC 60S SUBUNIT BIOGENESIS FACTOR ZNF622"/>
    <property type="match status" value="1"/>
</dbReference>
<evidence type="ECO:0000259" key="2">
    <source>
        <dbReference type="PROSITE" id="PS00028"/>
    </source>
</evidence>
<dbReference type="AlphaFoldDB" id="A0A8H3ENY0"/>
<feature type="compositionally biased region" description="Polar residues" evidence="1">
    <location>
        <begin position="67"/>
        <end position="83"/>
    </location>
</feature>
<dbReference type="InterPro" id="IPR036236">
    <property type="entry name" value="Znf_C2H2_sf"/>
</dbReference>
<dbReference type="InterPro" id="IPR040025">
    <property type="entry name" value="Znf622/Rei1/Reh1"/>
</dbReference>
<dbReference type="InterPro" id="IPR013087">
    <property type="entry name" value="Znf_C2H2_type"/>
</dbReference>
<dbReference type="OrthoDB" id="19329at2759"/>
<feature type="region of interest" description="Disordered" evidence="1">
    <location>
        <begin position="135"/>
        <end position="169"/>
    </location>
</feature>
<feature type="compositionally biased region" description="Acidic residues" evidence="1">
    <location>
        <begin position="290"/>
        <end position="300"/>
    </location>
</feature>
<reference evidence="3" key="1">
    <citation type="submission" date="2021-03" db="EMBL/GenBank/DDBJ databases">
        <authorList>
            <person name="Tagirdzhanova G."/>
        </authorList>
    </citation>
    <scope>NUCLEOTIDE SEQUENCE</scope>
</reference>
<dbReference type="Pfam" id="PF12756">
    <property type="entry name" value="zf-C2H2_2"/>
    <property type="match status" value="1"/>
</dbReference>
<keyword evidence="4" id="KW-1185">Reference proteome</keyword>
<feature type="domain" description="C2H2-type" evidence="2">
    <location>
        <begin position="49"/>
        <end position="71"/>
    </location>
</feature>
<feature type="region of interest" description="Disordered" evidence="1">
    <location>
        <begin position="285"/>
        <end position="406"/>
    </location>
</feature>
<feature type="region of interest" description="Disordered" evidence="1">
    <location>
        <begin position="67"/>
        <end position="123"/>
    </location>
</feature>
<proteinExistence type="predicted"/>
<gene>
    <name evidence="3" type="ORF">HETSPECPRED_007152</name>
</gene>
<name>A0A8H3ENY0_9LECA</name>
<dbReference type="SMART" id="SM00355">
    <property type="entry name" value="ZnF_C2H2"/>
    <property type="match status" value="3"/>
</dbReference>
<organism evidence="3 4">
    <name type="scientific">Heterodermia speciosa</name>
    <dbReference type="NCBI Taxonomy" id="116794"/>
    <lineage>
        <taxon>Eukaryota</taxon>
        <taxon>Fungi</taxon>
        <taxon>Dikarya</taxon>
        <taxon>Ascomycota</taxon>
        <taxon>Pezizomycotina</taxon>
        <taxon>Lecanoromycetes</taxon>
        <taxon>OSLEUM clade</taxon>
        <taxon>Lecanoromycetidae</taxon>
        <taxon>Caliciales</taxon>
        <taxon>Physciaceae</taxon>
        <taxon>Heterodermia</taxon>
    </lineage>
</organism>
<accession>A0A8H3ENY0</accession>
<evidence type="ECO:0000256" key="1">
    <source>
        <dbReference type="SAM" id="MobiDB-lite"/>
    </source>
</evidence>
<feature type="compositionally biased region" description="Basic and acidic residues" evidence="1">
    <location>
        <begin position="471"/>
        <end position="485"/>
    </location>
</feature>
<dbReference type="PROSITE" id="PS00028">
    <property type="entry name" value="ZINC_FINGER_C2H2_1"/>
    <property type="match status" value="1"/>
</dbReference>
<dbReference type="InterPro" id="IPR041661">
    <property type="entry name" value="ZN622/Rei1/Reh1_Znf-C2H2"/>
</dbReference>
<evidence type="ECO:0000313" key="3">
    <source>
        <dbReference type="EMBL" id="CAF9907517.1"/>
    </source>
</evidence>
<feature type="region of interest" description="Disordered" evidence="1">
    <location>
        <begin position="435"/>
        <end position="485"/>
    </location>
</feature>
<feature type="compositionally biased region" description="Basic and acidic residues" evidence="1">
    <location>
        <begin position="324"/>
        <end position="337"/>
    </location>
</feature>
<comment type="caution">
    <text evidence="3">The sequence shown here is derived from an EMBL/GenBank/DDBJ whole genome shotgun (WGS) entry which is preliminary data.</text>
</comment>
<sequence length="515" mass="57771">MRSDWHRYNLKRRVASLPPISSEVFAEKVITAQATTAATAAKASFEKACNVCQKTYYSENAYQNHLGSQKHQSNLSANQNGPSGQAAADEETRSVISSTFSLGDPVNVAPATTTESVDPEAEAEFSKVVNGIKEATISEEPVSQRPSRPHHSSSELRSEHPLSPVTGEKTVPVIADRDKPATEEPLVRCLFCNYDSPSFKLNVHHMTKFHGMFIPEQSYLVDLEGLISYLHKKISDNYECLHCHRLKNSMAGIQTHMRDKGHCMIAFETEEEMIEVGQFYDFRSSYSDHDGDEDMEDEGGQQEGGVKVGLKGSKIPETIITDENGDRAMDDVDRNLEDWETDDDEAEDSSKQATKTSDSRPEAVRRFSLTETVPQRSNDGYHPNPRSPSRAAYTSDNELHLPSGRTAGHRSLARYYRQNLHAYPTAVERVERRAIEDARSKSDSDEELADGRGRQMVTRANGGLGMLGATDAKKREVRAMEKRDTKVVQRALKQYQWGVDKRGNQQKHYRDPMLQ</sequence>
<feature type="compositionally biased region" description="Polar residues" evidence="1">
    <location>
        <begin position="369"/>
        <end position="378"/>
    </location>
</feature>